<dbReference type="RefSeq" id="WP_397079090.1">
    <property type="nucleotide sequence ID" value="NZ_JBITGY010000001.1"/>
</dbReference>
<dbReference type="Proteomes" id="UP001612741">
    <property type="component" value="Unassembled WGS sequence"/>
</dbReference>
<sequence length="263" mass="28400">MRIWFQKHAVEGRAPLLDKLYAEHLGKVADPGTTVEIHTLPPQTYATELPEELVGFGPIGLLFGEFFARTAAAAERDGCAAWISGAGQDPGLASARVRATIPVVGYGDATWQAARQERHRLGLIGFIPHLAEPITDNILAAGATLSAYELIDEGAAVVSRALTGDFDPFVRAYTAAARRAAYRGAQWLVPAEGIPNEILVHLGIRDLHGLPVIDPGGLAVKTAEHLVRLRDLGITARAETGYWYRRPPEVVLEHAERVLGGRL</sequence>
<name>A0ABW7YN34_9ACTN</name>
<reference evidence="2 3" key="1">
    <citation type="submission" date="2024-10" db="EMBL/GenBank/DDBJ databases">
        <title>The Natural Products Discovery Center: Release of the First 8490 Sequenced Strains for Exploring Actinobacteria Biosynthetic Diversity.</title>
        <authorList>
            <person name="Kalkreuter E."/>
            <person name="Kautsar S.A."/>
            <person name="Yang D."/>
            <person name="Bader C.D."/>
            <person name="Teijaro C.N."/>
            <person name="Fluegel L."/>
            <person name="Davis C.M."/>
            <person name="Simpson J.R."/>
            <person name="Lauterbach L."/>
            <person name="Steele A.D."/>
            <person name="Gui C."/>
            <person name="Meng S."/>
            <person name="Li G."/>
            <person name="Viehrig K."/>
            <person name="Ye F."/>
            <person name="Su P."/>
            <person name="Kiefer A.F."/>
            <person name="Nichols A."/>
            <person name="Cepeda A.J."/>
            <person name="Yan W."/>
            <person name="Fan B."/>
            <person name="Jiang Y."/>
            <person name="Adhikari A."/>
            <person name="Zheng C.-J."/>
            <person name="Schuster L."/>
            <person name="Cowan T.M."/>
            <person name="Smanski M.J."/>
            <person name="Chevrette M.G."/>
            <person name="De Carvalho L.P.S."/>
            <person name="Shen B."/>
        </authorList>
    </citation>
    <scope>NUCLEOTIDE SEQUENCE [LARGE SCALE GENOMIC DNA]</scope>
    <source>
        <strain evidence="2 3">NPDC050545</strain>
    </source>
</reference>
<evidence type="ECO:0000313" key="3">
    <source>
        <dbReference type="Proteomes" id="UP001612741"/>
    </source>
</evidence>
<gene>
    <name evidence="2" type="ORF">ACIBG2_05195</name>
</gene>
<organism evidence="2 3">
    <name type="scientific">Nonomuraea typhae</name>
    <dbReference type="NCBI Taxonomy" id="2603600"/>
    <lineage>
        <taxon>Bacteria</taxon>
        <taxon>Bacillati</taxon>
        <taxon>Actinomycetota</taxon>
        <taxon>Actinomycetes</taxon>
        <taxon>Streptosporangiales</taxon>
        <taxon>Streptosporangiaceae</taxon>
        <taxon>Nonomuraea</taxon>
    </lineage>
</organism>
<protein>
    <submittedName>
        <fullName evidence="2">Aspartate/glutamate racemase family protein</fullName>
    </submittedName>
</protein>
<dbReference type="Pfam" id="PF01177">
    <property type="entry name" value="Asp_Glu_race"/>
    <property type="match status" value="1"/>
</dbReference>
<comment type="caution">
    <text evidence="2">The sequence shown here is derived from an EMBL/GenBank/DDBJ whole genome shotgun (WGS) entry which is preliminary data.</text>
</comment>
<accession>A0ABW7YN34</accession>
<keyword evidence="3" id="KW-1185">Reference proteome</keyword>
<evidence type="ECO:0000313" key="2">
    <source>
        <dbReference type="EMBL" id="MFI6496754.1"/>
    </source>
</evidence>
<dbReference type="InterPro" id="IPR053714">
    <property type="entry name" value="Iso_Racemase_Enz_sf"/>
</dbReference>
<dbReference type="Gene3D" id="3.40.50.12500">
    <property type="match status" value="1"/>
</dbReference>
<proteinExistence type="inferred from homology"/>
<comment type="similarity">
    <text evidence="1">Belongs to the HyuE racemase family.</text>
</comment>
<dbReference type="EMBL" id="JBITGY010000001">
    <property type="protein sequence ID" value="MFI6496754.1"/>
    <property type="molecule type" value="Genomic_DNA"/>
</dbReference>
<evidence type="ECO:0000256" key="1">
    <source>
        <dbReference type="ARBA" id="ARBA00038414"/>
    </source>
</evidence>
<dbReference type="InterPro" id="IPR015942">
    <property type="entry name" value="Asp/Glu/hydantoin_racemase"/>
</dbReference>